<organism evidence="2 3">
    <name type="scientific">Senna tora</name>
    <dbReference type="NCBI Taxonomy" id="362788"/>
    <lineage>
        <taxon>Eukaryota</taxon>
        <taxon>Viridiplantae</taxon>
        <taxon>Streptophyta</taxon>
        <taxon>Embryophyta</taxon>
        <taxon>Tracheophyta</taxon>
        <taxon>Spermatophyta</taxon>
        <taxon>Magnoliopsida</taxon>
        <taxon>eudicotyledons</taxon>
        <taxon>Gunneridae</taxon>
        <taxon>Pentapetalae</taxon>
        <taxon>rosids</taxon>
        <taxon>fabids</taxon>
        <taxon>Fabales</taxon>
        <taxon>Fabaceae</taxon>
        <taxon>Caesalpinioideae</taxon>
        <taxon>Cassia clade</taxon>
        <taxon>Senna</taxon>
    </lineage>
</organism>
<feature type="region of interest" description="Disordered" evidence="1">
    <location>
        <begin position="78"/>
        <end position="125"/>
    </location>
</feature>
<dbReference type="AlphaFoldDB" id="A0A834TBJ6"/>
<feature type="compositionally biased region" description="Gly residues" evidence="1">
    <location>
        <begin position="10"/>
        <end position="21"/>
    </location>
</feature>
<evidence type="ECO:0000313" key="2">
    <source>
        <dbReference type="EMBL" id="KAF7818574.1"/>
    </source>
</evidence>
<dbReference type="Proteomes" id="UP000634136">
    <property type="component" value="Unassembled WGS sequence"/>
</dbReference>
<protein>
    <submittedName>
        <fullName evidence="2">Mediator of RNA polymerase II transcription subunit 4</fullName>
    </submittedName>
</protein>
<name>A0A834TBJ6_9FABA</name>
<gene>
    <name evidence="2" type="ORF">G2W53_024029</name>
</gene>
<evidence type="ECO:0000256" key="1">
    <source>
        <dbReference type="SAM" id="MobiDB-lite"/>
    </source>
</evidence>
<comment type="caution">
    <text evidence="2">The sequence shown here is derived from an EMBL/GenBank/DDBJ whole genome shotgun (WGS) entry which is preliminary data.</text>
</comment>
<dbReference type="EMBL" id="JAAIUW010000008">
    <property type="protein sequence ID" value="KAF7818574.1"/>
    <property type="molecule type" value="Genomic_DNA"/>
</dbReference>
<feature type="region of interest" description="Disordered" evidence="1">
    <location>
        <begin position="1"/>
        <end position="21"/>
    </location>
</feature>
<proteinExistence type="predicted"/>
<keyword evidence="3" id="KW-1185">Reference proteome</keyword>
<reference evidence="2" key="1">
    <citation type="submission" date="2020-09" db="EMBL/GenBank/DDBJ databases">
        <title>Genome-Enabled Discovery of Anthraquinone Biosynthesis in Senna tora.</title>
        <authorList>
            <person name="Kang S.-H."/>
            <person name="Pandey R.P."/>
            <person name="Lee C.-M."/>
            <person name="Sim J.-S."/>
            <person name="Jeong J.-T."/>
            <person name="Choi B.-S."/>
            <person name="Jung M."/>
            <person name="Ginzburg D."/>
            <person name="Zhao K."/>
            <person name="Won S.Y."/>
            <person name="Oh T.-J."/>
            <person name="Yu Y."/>
            <person name="Kim N.-H."/>
            <person name="Lee O.R."/>
            <person name="Lee T.-H."/>
            <person name="Bashyal P."/>
            <person name="Kim T.-S."/>
            <person name="Lee W.-H."/>
            <person name="Kawkins C."/>
            <person name="Kim C.-K."/>
            <person name="Kim J.S."/>
            <person name="Ahn B.O."/>
            <person name="Rhee S.Y."/>
            <person name="Sohng J.K."/>
        </authorList>
    </citation>
    <scope>NUCLEOTIDE SEQUENCE</scope>
    <source>
        <tissue evidence="2">Leaf</tissue>
    </source>
</reference>
<sequence length="196" mass="20909">MLFLRRESIGGNGTGSPGFHPGGGLIGRSIGNCTGIPGCGGGGSMIGSIVFSIVSTLGNPTSRSAKLYSCEARICSSCGAGGSAPRRGTCPAPNSGGAKKPRKPSGEEELELSGEEGEEKGEQGKEYWRWIGGGVDVDVSEREEAWEVMTMLGCMYLPEKKLKQEIGKRFHEHARKRRVKSHLMPRATVRWLSKGV</sequence>
<evidence type="ECO:0000313" key="3">
    <source>
        <dbReference type="Proteomes" id="UP000634136"/>
    </source>
</evidence>
<feature type="compositionally biased region" description="Acidic residues" evidence="1">
    <location>
        <begin position="107"/>
        <end position="119"/>
    </location>
</feature>
<accession>A0A834TBJ6</accession>